<organism evidence="1 2">
    <name type="scientific">Pseudoalteromonas phenolica</name>
    <dbReference type="NCBI Taxonomy" id="161398"/>
    <lineage>
        <taxon>Bacteria</taxon>
        <taxon>Pseudomonadati</taxon>
        <taxon>Pseudomonadota</taxon>
        <taxon>Gammaproteobacteria</taxon>
        <taxon>Alteromonadales</taxon>
        <taxon>Pseudoalteromonadaceae</taxon>
        <taxon>Pseudoalteromonas</taxon>
    </lineage>
</organism>
<dbReference type="Proteomes" id="UP000061457">
    <property type="component" value="Chromosome I"/>
</dbReference>
<protein>
    <submittedName>
        <fullName evidence="1">Uncharacterized protein</fullName>
    </submittedName>
</protein>
<dbReference type="STRING" id="161398.PP2015_1422"/>
<evidence type="ECO:0000313" key="2">
    <source>
        <dbReference type="Proteomes" id="UP000061457"/>
    </source>
</evidence>
<sequence>MKFNLKKKNLKQLNRNVNDLEKQQTPQVAGGQPPTGIICHNMSRDGHNSCFC</sequence>
<dbReference type="KEGG" id="pphe:PP2015_1422"/>
<dbReference type="AlphaFoldDB" id="A0A0S2K0A1"/>
<gene>
    <name evidence="1" type="ORF">PP2015_1422</name>
</gene>
<evidence type="ECO:0000313" key="1">
    <source>
        <dbReference type="EMBL" id="ALO41927.1"/>
    </source>
</evidence>
<dbReference type="EMBL" id="CP013187">
    <property type="protein sequence ID" value="ALO41927.1"/>
    <property type="molecule type" value="Genomic_DNA"/>
</dbReference>
<accession>A0A0S2K0A1</accession>
<dbReference type="PATRIC" id="fig|161398.10.peg.1447"/>
<dbReference type="RefSeq" id="WP_169792721.1">
    <property type="nucleotide sequence ID" value="NZ_CP013187.1"/>
</dbReference>
<name>A0A0S2K0A1_9GAMM</name>
<keyword evidence="2" id="KW-1185">Reference proteome</keyword>
<reference evidence="1 2" key="1">
    <citation type="submission" date="2015-11" db="EMBL/GenBank/DDBJ databases">
        <authorList>
            <person name="Zhang Y."/>
            <person name="Guo Z."/>
        </authorList>
    </citation>
    <scope>NUCLEOTIDE SEQUENCE [LARGE SCALE GENOMIC DNA]</scope>
    <source>
        <strain evidence="1 2">KCTC 12086</strain>
    </source>
</reference>
<proteinExistence type="predicted"/>